<sequence>MIEMTIARIAEIVGGELADITADEAAATRVTGTVEFDSRAIGTGGLFLALPGARSDGHDFAARAVAAGAVAVLAARPVGVPAIIVSPDPKGADTASGALEFDTDGSGAAVLAALAKLAAAVAAELVADGLTIIGVTGSSGKTSTKDLLAAVLDPLGQVIAPPGSFNNELGHPWTVLRATPETDYLILEMSARHPGNIAALAAIAPPQIGVVLNVGTAHLGEFGSREAIASTKAELPQAVPSSGVVILNVDDTAVAAMAGKTEARVVRVSREPGAAVDVWAGPVTLDDLARPRFALHAGGGEVEVALAVHGDHQVGNALCAAAVALQCGADLDQVATALAGAGPVSRHRMAVGTRADGVTVINDAYNANPDSMRAGLKALAWMARQGGGDAGGDLHGKRRSWAVLGEMAELGDDAITEHDAIGRFAVRLDVSRLIVVGTGRTMNAMHHGAVMEGSWGSESTMVDDADAALALLRAELQPGDVVLVKASNSVGLGALADALVAAGAGSPSPTAGAGSPSPTAGEVGNADR</sequence>
<accession>A0A6N4UK61</accession>
<organism evidence="16 17">
    <name type="scientific">Mycolicibacterium alvei</name>
    <dbReference type="NCBI Taxonomy" id="67081"/>
    <lineage>
        <taxon>Bacteria</taxon>
        <taxon>Bacillati</taxon>
        <taxon>Actinomycetota</taxon>
        <taxon>Actinomycetes</taxon>
        <taxon>Mycobacteriales</taxon>
        <taxon>Mycobacteriaceae</taxon>
        <taxon>Mycolicibacterium</taxon>
    </lineage>
</organism>
<name>A0A6N4UK61_9MYCO</name>
<dbReference type="InterPro" id="IPR013221">
    <property type="entry name" value="Mur_ligase_cen"/>
</dbReference>
<dbReference type="Gene3D" id="3.90.190.20">
    <property type="entry name" value="Mur ligase, C-terminal domain"/>
    <property type="match status" value="1"/>
</dbReference>
<dbReference type="Gene3D" id="3.40.1390.10">
    <property type="entry name" value="MurE/MurF, N-terminal domain"/>
    <property type="match status" value="1"/>
</dbReference>
<evidence type="ECO:0000256" key="8">
    <source>
        <dbReference type="ARBA" id="ARBA00023306"/>
    </source>
</evidence>
<evidence type="ECO:0000259" key="15">
    <source>
        <dbReference type="Pfam" id="PF08245"/>
    </source>
</evidence>
<dbReference type="GO" id="GO:0047480">
    <property type="term" value="F:UDP-N-acetylmuramoyl-tripeptide-D-alanyl-D-alanine ligase activity"/>
    <property type="evidence" value="ECO:0007669"/>
    <property type="project" value="UniProtKB-UniRule"/>
</dbReference>
<dbReference type="GO" id="GO:0005737">
    <property type="term" value="C:cytoplasm"/>
    <property type="evidence" value="ECO:0007669"/>
    <property type="project" value="UniProtKB-SubCell"/>
</dbReference>
<feature type="domain" description="Mur ligase N-terminal catalytic" evidence="13">
    <location>
        <begin position="34"/>
        <end position="84"/>
    </location>
</feature>
<keyword evidence="7 10" id="KW-0573">Peptidoglycan synthesis</keyword>
<dbReference type="RefSeq" id="WP_163660531.1">
    <property type="nucleotide sequence ID" value="NZ_AP022565.1"/>
</dbReference>
<evidence type="ECO:0000313" key="16">
    <source>
        <dbReference type="EMBL" id="BBX25200.1"/>
    </source>
</evidence>
<evidence type="ECO:0000256" key="11">
    <source>
        <dbReference type="RuleBase" id="RU004136"/>
    </source>
</evidence>
<dbReference type="UniPathway" id="UPA00219"/>
<gene>
    <name evidence="10 16" type="primary">murF</name>
    <name evidence="16" type="ORF">MALV_03250</name>
</gene>
<dbReference type="GO" id="GO:0071555">
    <property type="term" value="P:cell wall organization"/>
    <property type="evidence" value="ECO:0007669"/>
    <property type="project" value="UniProtKB-KW"/>
</dbReference>
<dbReference type="Pfam" id="PF02875">
    <property type="entry name" value="Mur_ligase_C"/>
    <property type="match status" value="1"/>
</dbReference>
<evidence type="ECO:0000259" key="13">
    <source>
        <dbReference type="Pfam" id="PF01225"/>
    </source>
</evidence>
<evidence type="ECO:0000259" key="14">
    <source>
        <dbReference type="Pfam" id="PF02875"/>
    </source>
</evidence>
<dbReference type="InterPro" id="IPR051046">
    <property type="entry name" value="MurCDEF_CellWall_CoF430Synth"/>
</dbReference>
<keyword evidence="5 10" id="KW-0067">ATP-binding</keyword>
<keyword evidence="9 10" id="KW-0961">Cell wall biogenesis/degradation</keyword>
<evidence type="ECO:0000256" key="6">
    <source>
        <dbReference type="ARBA" id="ARBA00022960"/>
    </source>
</evidence>
<dbReference type="PANTHER" id="PTHR43024:SF1">
    <property type="entry name" value="UDP-N-ACETYLMURAMOYL-TRIPEPTIDE--D-ALANYL-D-ALANINE LIGASE"/>
    <property type="match status" value="1"/>
</dbReference>
<dbReference type="GO" id="GO:0008360">
    <property type="term" value="P:regulation of cell shape"/>
    <property type="evidence" value="ECO:0007669"/>
    <property type="project" value="UniProtKB-KW"/>
</dbReference>
<feature type="domain" description="Mur ligase C-terminal" evidence="14">
    <location>
        <begin position="347"/>
        <end position="487"/>
    </location>
</feature>
<dbReference type="SUPFAM" id="SSF53244">
    <property type="entry name" value="MurD-like peptide ligases, peptide-binding domain"/>
    <property type="match status" value="1"/>
</dbReference>
<proteinExistence type="inferred from homology"/>
<evidence type="ECO:0000256" key="5">
    <source>
        <dbReference type="ARBA" id="ARBA00022840"/>
    </source>
</evidence>
<dbReference type="EC" id="6.3.2.10" evidence="10 11"/>
<dbReference type="AlphaFoldDB" id="A0A6N4UK61"/>
<dbReference type="SUPFAM" id="SSF63418">
    <property type="entry name" value="MurE/MurF N-terminal domain"/>
    <property type="match status" value="1"/>
</dbReference>
<keyword evidence="2 10" id="KW-0436">Ligase</keyword>
<keyword evidence="17" id="KW-1185">Reference proteome</keyword>
<dbReference type="HAMAP" id="MF_02019">
    <property type="entry name" value="MurF"/>
    <property type="match status" value="1"/>
</dbReference>
<evidence type="ECO:0000256" key="9">
    <source>
        <dbReference type="ARBA" id="ARBA00023316"/>
    </source>
</evidence>
<evidence type="ECO:0000313" key="17">
    <source>
        <dbReference type="Proteomes" id="UP000466906"/>
    </source>
</evidence>
<comment type="pathway">
    <text evidence="10 11">Cell wall biogenesis; peptidoglycan biosynthesis.</text>
</comment>
<dbReference type="InterPro" id="IPR000713">
    <property type="entry name" value="Mur_ligase_N"/>
</dbReference>
<reference evidence="16 17" key="1">
    <citation type="journal article" date="2019" name="Emerg. Microbes Infect.">
        <title>Comprehensive subspecies identification of 175 nontuberculous mycobacteria species based on 7547 genomic profiles.</title>
        <authorList>
            <person name="Matsumoto Y."/>
            <person name="Kinjo T."/>
            <person name="Motooka D."/>
            <person name="Nabeya D."/>
            <person name="Jung N."/>
            <person name="Uechi K."/>
            <person name="Horii T."/>
            <person name="Iida T."/>
            <person name="Fujita J."/>
            <person name="Nakamura S."/>
        </authorList>
    </citation>
    <scope>NUCLEOTIDE SEQUENCE [LARGE SCALE GENOMIC DNA]</scope>
    <source>
        <strain evidence="16 17">JCM 12272</strain>
    </source>
</reference>
<keyword evidence="1 10" id="KW-0963">Cytoplasm</keyword>
<dbReference type="Proteomes" id="UP000466906">
    <property type="component" value="Chromosome"/>
</dbReference>
<dbReference type="GO" id="GO:0051301">
    <property type="term" value="P:cell division"/>
    <property type="evidence" value="ECO:0007669"/>
    <property type="project" value="UniProtKB-KW"/>
</dbReference>
<dbReference type="InterPro" id="IPR036615">
    <property type="entry name" value="Mur_ligase_C_dom_sf"/>
</dbReference>
<protein>
    <recommendedName>
        <fullName evidence="10 11">UDP-N-acetylmuramoyl-tripeptide--D-alanyl-D-alanine ligase</fullName>
        <ecNumber evidence="10 11">6.3.2.10</ecNumber>
    </recommendedName>
    <alternativeName>
        <fullName evidence="10">D-alanyl-D-alanine-adding enzyme</fullName>
    </alternativeName>
</protein>
<feature type="region of interest" description="Disordered" evidence="12">
    <location>
        <begin position="503"/>
        <end position="528"/>
    </location>
</feature>
<evidence type="ECO:0000256" key="2">
    <source>
        <dbReference type="ARBA" id="ARBA00022598"/>
    </source>
</evidence>
<evidence type="ECO:0000256" key="7">
    <source>
        <dbReference type="ARBA" id="ARBA00022984"/>
    </source>
</evidence>
<evidence type="ECO:0000256" key="4">
    <source>
        <dbReference type="ARBA" id="ARBA00022741"/>
    </source>
</evidence>
<keyword evidence="3 10" id="KW-0132">Cell division</keyword>
<keyword evidence="8 10" id="KW-0131">Cell cycle</keyword>
<dbReference type="Pfam" id="PF08245">
    <property type="entry name" value="Mur_ligase_M"/>
    <property type="match status" value="1"/>
</dbReference>
<evidence type="ECO:0000256" key="3">
    <source>
        <dbReference type="ARBA" id="ARBA00022618"/>
    </source>
</evidence>
<dbReference type="InterPro" id="IPR035911">
    <property type="entry name" value="MurE/MurF_N"/>
</dbReference>
<keyword evidence="4 10" id="KW-0547">Nucleotide-binding</keyword>
<dbReference type="GO" id="GO:0005524">
    <property type="term" value="F:ATP binding"/>
    <property type="evidence" value="ECO:0007669"/>
    <property type="project" value="UniProtKB-UniRule"/>
</dbReference>
<comment type="similarity">
    <text evidence="10">Belongs to the MurCDEF family. MurF subfamily.</text>
</comment>
<dbReference type="PANTHER" id="PTHR43024">
    <property type="entry name" value="UDP-N-ACETYLMURAMOYL-TRIPEPTIDE--D-ALANYL-D-ALANINE LIGASE"/>
    <property type="match status" value="1"/>
</dbReference>
<dbReference type="InterPro" id="IPR036565">
    <property type="entry name" value="Mur-like_cat_sf"/>
</dbReference>
<comment type="function">
    <text evidence="10 11">Involved in cell wall formation. Catalyzes the final step in the synthesis of UDP-N-acetylmuramoyl-pentapeptide, the precursor of murein.</text>
</comment>
<evidence type="ECO:0000256" key="10">
    <source>
        <dbReference type="HAMAP-Rule" id="MF_02019"/>
    </source>
</evidence>
<dbReference type="NCBIfam" id="TIGR01143">
    <property type="entry name" value="murF"/>
    <property type="match status" value="1"/>
</dbReference>
<dbReference type="GO" id="GO:0009252">
    <property type="term" value="P:peptidoglycan biosynthetic process"/>
    <property type="evidence" value="ECO:0007669"/>
    <property type="project" value="UniProtKB-UniRule"/>
</dbReference>
<dbReference type="KEGG" id="malv:MALV_03250"/>
<feature type="compositionally biased region" description="Low complexity" evidence="12">
    <location>
        <begin position="503"/>
        <end position="521"/>
    </location>
</feature>
<dbReference type="SUPFAM" id="SSF53623">
    <property type="entry name" value="MurD-like peptide ligases, catalytic domain"/>
    <property type="match status" value="1"/>
</dbReference>
<dbReference type="InterPro" id="IPR004101">
    <property type="entry name" value="Mur_ligase_C"/>
</dbReference>
<dbReference type="EMBL" id="AP022565">
    <property type="protein sequence ID" value="BBX25200.1"/>
    <property type="molecule type" value="Genomic_DNA"/>
</dbReference>
<evidence type="ECO:0000256" key="12">
    <source>
        <dbReference type="SAM" id="MobiDB-lite"/>
    </source>
</evidence>
<dbReference type="Gene3D" id="3.40.1190.10">
    <property type="entry name" value="Mur-like, catalytic domain"/>
    <property type="match status" value="1"/>
</dbReference>
<feature type="domain" description="Mur ligase central" evidence="15">
    <location>
        <begin position="135"/>
        <end position="324"/>
    </location>
</feature>
<comment type="catalytic activity">
    <reaction evidence="10 11">
        <text>D-alanyl-D-alanine + UDP-N-acetyl-alpha-D-muramoyl-L-alanyl-gamma-D-glutamyl-meso-2,6-diaminopimelate + ATP = UDP-N-acetyl-alpha-D-muramoyl-L-alanyl-gamma-D-glutamyl-meso-2,6-diaminopimeloyl-D-alanyl-D-alanine + ADP + phosphate + H(+)</text>
        <dbReference type="Rhea" id="RHEA:28374"/>
        <dbReference type="ChEBI" id="CHEBI:15378"/>
        <dbReference type="ChEBI" id="CHEBI:30616"/>
        <dbReference type="ChEBI" id="CHEBI:43474"/>
        <dbReference type="ChEBI" id="CHEBI:57822"/>
        <dbReference type="ChEBI" id="CHEBI:61386"/>
        <dbReference type="ChEBI" id="CHEBI:83905"/>
        <dbReference type="ChEBI" id="CHEBI:456216"/>
        <dbReference type="EC" id="6.3.2.10"/>
    </reaction>
</comment>
<comment type="subcellular location">
    <subcellularLocation>
        <location evidence="10 11">Cytoplasm</location>
    </subcellularLocation>
</comment>
<dbReference type="InterPro" id="IPR005863">
    <property type="entry name" value="UDP-N-AcMur_synth"/>
</dbReference>
<keyword evidence="6 10" id="KW-0133">Cell shape</keyword>
<feature type="binding site" evidence="10">
    <location>
        <begin position="137"/>
        <end position="143"/>
    </location>
    <ligand>
        <name>ATP</name>
        <dbReference type="ChEBI" id="CHEBI:30616"/>
    </ligand>
</feature>
<evidence type="ECO:0000256" key="1">
    <source>
        <dbReference type="ARBA" id="ARBA00022490"/>
    </source>
</evidence>
<dbReference type="Pfam" id="PF01225">
    <property type="entry name" value="Mur_ligase"/>
    <property type="match status" value="1"/>
</dbReference>